<dbReference type="EMBL" id="LR796290">
    <property type="protein sequence ID" value="CAB4134704.1"/>
    <property type="molecule type" value="Genomic_DNA"/>
</dbReference>
<reference evidence="1" key="1">
    <citation type="submission" date="2020-04" db="EMBL/GenBank/DDBJ databases">
        <authorList>
            <person name="Chiriac C."/>
            <person name="Salcher M."/>
            <person name="Ghai R."/>
            <person name="Kavagutti S V."/>
        </authorList>
    </citation>
    <scope>NUCLEOTIDE SEQUENCE</scope>
</reference>
<gene>
    <name evidence="1" type="ORF">UFOVP275_2</name>
</gene>
<protein>
    <submittedName>
        <fullName evidence="1">Uncharacterized protein</fullName>
    </submittedName>
</protein>
<evidence type="ECO:0000313" key="1">
    <source>
        <dbReference type="EMBL" id="CAB4134704.1"/>
    </source>
</evidence>
<name>A0A6J5LJE6_9CAUD</name>
<proteinExistence type="predicted"/>
<organism evidence="1">
    <name type="scientific">uncultured Caudovirales phage</name>
    <dbReference type="NCBI Taxonomy" id="2100421"/>
    <lineage>
        <taxon>Viruses</taxon>
        <taxon>Duplodnaviria</taxon>
        <taxon>Heunggongvirae</taxon>
        <taxon>Uroviricota</taxon>
        <taxon>Caudoviricetes</taxon>
        <taxon>Peduoviridae</taxon>
        <taxon>Maltschvirus</taxon>
        <taxon>Maltschvirus maltsch</taxon>
    </lineage>
</organism>
<accession>A0A6J5LJE6</accession>
<sequence length="50" mass="5611">MIAIYILMVAMGSTYVPVDSFATVAHYERAIVEIRAAVPVARLRCERREA</sequence>